<evidence type="ECO:0000313" key="7">
    <source>
        <dbReference type="EMBL" id="GHC70038.1"/>
    </source>
</evidence>
<keyword evidence="2 5" id="KW-0812">Transmembrane</keyword>
<evidence type="ECO:0000256" key="5">
    <source>
        <dbReference type="SAM" id="Phobius"/>
    </source>
</evidence>
<accession>A0ABQ3FVR7</accession>
<feature type="transmembrane region" description="Helical" evidence="5">
    <location>
        <begin position="179"/>
        <end position="197"/>
    </location>
</feature>
<dbReference type="InterPro" id="IPR036513">
    <property type="entry name" value="STAS_dom_sf"/>
</dbReference>
<feature type="transmembrane region" description="Helical" evidence="5">
    <location>
        <begin position="209"/>
        <end position="233"/>
    </location>
</feature>
<dbReference type="PROSITE" id="PS50801">
    <property type="entry name" value="STAS"/>
    <property type="match status" value="1"/>
</dbReference>
<evidence type="ECO:0000256" key="3">
    <source>
        <dbReference type="ARBA" id="ARBA00022989"/>
    </source>
</evidence>
<feature type="domain" description="STAS" evidence="6">
    <location>
        <begin position="455"/>
        <end position="561"/>
    </location>
</feature>
<keyword evidence="4 5" id="KW-0472">Membrane</keyword>
<feature type="transmembrane region" description="Helical" evidence="5">
    <location>
        <begin position="84"/>
        <end position="103"/>
    </location>
</feature>
<feature type="transmembrane region" description="Helical" evidence="5">
    <location>
        <begin position="356"/>
        <end position="381"/>
    </location>
</feature>
<feature type="transmembrane region" description="Helical" evidence="5">
    <location>
        <begin position="329"/>
        <end position="349"/>
    </location>
</feature>
<protein>
    <submittedName>
        <fullName evidence="7">Sodium-independent anion transporter</fullName>
    </submittedName>
</protein>
<feature type="transmembrane region" description="Helical" evidence="5">
    <location>
        <begin position="135"/>
        <end position="159"/>
    </location>
</feature>
<dbReference type="EMBL" id="BMYK01000001">
    <property type="protein sequence ID" value="GHC70038.1"/>
    <property type="molecule type" value="Genomic_DNA"/>
</dbReference>
<dbReference type="Pfam" id="PF00916">
    <property type="entry name" value="Sulfate_transp"/>
    <property type="match status" value="1"/>
</dbReference>
<dbReference type="CDD" id="cd07042">
    <property type="entry name" value="STAS_SulP_like_sulfate_transporter"/>
    <property type="match status" value="1"/>
</dbReference>
<dbReference type="PANTHER" id="PTHR11814">
    <property type="entry name" value="SULFATE TRANSPORTER"/>
    <property type="match status" value="1"/>
</dbReference>
<dbReference type="Pfam" id="PF01740">
    <property type="entry name" value="STAS"/>
    <property type="match status" value="1"/>
</dbReference>
<evidence type="ECO:0000259" key="6">
    <source>
        <dbReference type="PROSITE" id="PS50801"/>
    </source>
</evidence>
<keyword evidence="3 5" id="KW-1133">Transmembrane helix</keyword>
<dbReference type="SUPFAM" id="SSF52091">
    <property type="entry name" value="SpoIIaa-like"/>
    <property type="match status" value="1"/>
</dbReference>
<proteinExistence type="predicted"/>
<feature type="transmembrane region" description="Helical" evidence="5">
    <location>
        <begin position="253"/>
        <end position="272"/>
    </location>
</feature>
<reference evidence="8" key="1">
    <citation type="journal article" date="2019" name="Int. J. Syst. Evol. Microbiol.">
        <title>The Global Catalogue of Microorganisms (GCM) 10K type strain sequencing project: providing services to taxonomists for standard genome sequencing and annotation.</title>
        <authorList>
            <consortium name="The Broad Institute Genomics Platform"/>
            <consortium name="The Broad Institute Genome Sequencing Center for Infectious Disease"/>
            <person name="Wu L."/>
            <person name="Ma J."/>
        </authorList>
    </citation>
    <scope>NUCLEOTIDE SEQUENCE [LARGE SCALE GENOMIC DNA]</scope>
    <source>
        <strain evidence="8">KCTC 23314</strain>
    </source>
</reference>
<dbReference type="InterPro" id="IPR002645">
    <property type="entry name" value="STAS_dom"/>
</dbReference>
<evidence type="ECO:0000313" key="8">
    <source>
        <dbReference type="Proteomes" id="UP000626210"/>
    </source>
</evidence>
<keyword evidence="8" id="KW-1185">Reference proteome</keyword>
<dbReference type="Proteomes" id="UP000626210">
    <property type="component" value="Unassembled WGS sequence"/>
</dbReference>
<feature type="transmembrane region" description="Helical" evidence="5">
    <location>
        <begin position="109"/>
        <end position="128"/>
    </location>
</feature>
<gene>
    <name evidence="7" type="ORF">GCM10007320_04070</name>
</gene>
<comment type="caution">
    <text evidence="7">The sequence shown here is derived from an EMBL/GenBank/DDBJ whole genome shotgun (WGS) entry which is preliminary data.</text>
</comment>
<feature type="transmembrane region" description="Helical" evidence="5">
    <location>
        <begin position="50"/>
        <end position="77"/>
    </location>
</feature>
<sequence length="570" mass="60416">MMPEAPHTPVRRPWRRFFPFLAWPRPDRATLQGEAIAGLTVGMMVIPQGVAYAALAGMPLVTGIYASLLPALIAVLFSASTRLSVGPTALSCLLIAASLSGMAEPGSPQWVNLAVWLALLSGLLQVVLGAARFGWLLNVVSAPVLMGFTQAAAVLILLSQLRDLLGLPADWQAAQLAQQLNPGAALFGIGSLVLLVLSRRLSPKLPAVVLVVLAAAGISWAIGFEAAGGAVVGSLPAGMPQLYLPQWPGWQDFSRLLAPALVITLISFLETASSAKVDSQKGGQRWDQDQDLIGQGLAKLASGLSGAFPTSSSFSRSALNLYAGARTGWATIASVIVVLAALVWFTPLLHPVPQAVLAAIVVAAVMGLVKPAAFVQLWRVSRVEAVTAGVTFGVTVLSAPALYWGVIAGLLMSLSHFLYQRLHPRIIEIGLHPDGSLRDRHLWHLPPLAPRLCALRMDGGLDFASANAFERAVLEHLAAHPEVRHVCVFALSINHIDATGVEMFGQLRKGLRERGICLHIAGMKLPVERVLLRAGELPAPGAAPDPLLRLYRTDAEALAALQHPSMQNPA</sequence>
<dbReference type="Gene3D" id="3.30.750.24">
    <property type="entry name" value="STAS domain"/>
    <property type="match status" value="1"/>
</dbReference>
<evidence type="ECO:0000256" key="4">
    <source>
        <dbReference type="ARBA" id="ARBA00023136"/>
    </source>
</evidence>
<evidence type="ECO:0000256" key="2">
    <source>
        <dbReference type="ARBA" id="ARBA00022692"/>
    </source>
</evidence>
<evidence type="ECO:0000256" key="1">
    <source>
        <dbReference type="ARBA" id="ARBA00004141"/>
    </source>
</evidence>
<name>A0ABQ3FVR7_9BURK</name>
<comment type="subcellular location">
    <subcellularLocation>
        <location evidence="1">Membrane</location>
        <topology evidence="1">Multi-pass membrane protein</topology>
    </subcellularLocation>
</comment>
<organism evidence="7 8">
    <name type="scientific">Pseudorhodoferax aquiterrae</name>
    <dbReference type="NCBI Taxonomy" id="747304"/>
    <lineage>
        <taxon>Bacteria</taxon>
        <taxon>Pseudomonadati</taxon>
        <taxon>Pseudomonadota</taxon>
        <taxon>Betaproteobacteria</taxon>
        <taxon>Burkholderiales</taxon>
        <taxon>Comamonadaceae</taxon>
    </lineage>
</organism>
<dbReference type="InterPro" id="IPR011547">
    <property type="entry name" value="SLC26A/SulP_dom"/>
</dbReference>
<dbReference type="InterPro" id="IPR001902">
    <property type="entry name" value="SLC26A/SulP_fam"/>
</dbReference>